<keyword evidence="3" id="KW-1185">Reference proteome</keyword>
<feature type="region of interest" description="Disordered" evidence="1">
    <location>
        <begin position="237"/>
        <end position="276"/>
    </location>
</feature>
<sequence>MTINDKPRLCGGIFFVLVLQALRQRVKARQHYKGERDGLSDPEVLIGLIKVINPDYQEPKEGALKGKTNDFKSCKTSTGQYLPFGDKPEVEAFDERVRTDYQAALGAMTEFAAMFLETGTAVQKDVRLVKALIDLIEQDDSIQPNEEFYIEENGGKIKKTALGGLNDVCLPAFLLGVWHYVVVNRKDNSVGKATYDDWCPENGGAPRTYSGNMGKRITTKIDVRMPDVPEEVDIYDFGDEDADQSGSQSGQEYDFDFGDEDSKTGTPPPAHTVMNNPLFISQTGANSNVIPNYGTMNLTLGKHGGGSNE</sequence>
<evidence type="ECO:0000256" key="1">
    <source>
        <dbReference type="SAM" id="MobiDB-lite"/>
    </source>
</evidence>
<gene>
    <name evidence="2" type="ORF">FRC54_00455</name>
</gene>
<accession>A0A6N7IW14</accession>
<reference evidence="2" key="1">
    <citation type="journal article" date="2020" name="Appl. Environ. Microbiol.">
        <title>Medium-Chain Fatty Acid Synthesis by 'Candidatus Weimeria bifida' gen. nov., sp. nov., and 'Candidatus Pseudoramibacter fermentans' sp. nov.</title>
        <authorList>
            <person name="Scarborough M.J."/>
            <person name="Myers K.S."/>
            <person name="Donohue T.J."/>
            <person name="Noguera D.R."/>
        </authorList>
    </citation>
    <scope>NUCLEOTIDE SEQUENCE</scope>
    <source>
        <strain evidence="2">LCO1.1</strain>
    </source>
</reference>
<protein>
    <submittedName>
        <fullName evidence="2">Uncharacterized protein</fullName>
    </submittedName>
</protein>
<organism evidence="2 3">
    <name type="scientific">Candidatus Weimeria bifida</name>
    <dbReference type="NCBI Taxonomy" id="2599074"/>
    <lineage>
        <taxon>Bacteria</taxon>
        <taxon>Bacillati</taxon>
        <taxon>Bacillota</taxon>
        <taxon>Clostridia</taxon>
        <taxon>Lachnospirales</taxon>
        <taxon>Lachnospiraceae</taxon>
        <taxon>Candidatus Weimeria</taxon>
    </lineage>
</organism>
<comment type="caution">
    <text evidence="2">The sequence shown here is derived from an EMBL/GenBank/DDBJ whole genome shotgun (WGS) entry which is preliminary data.</text>
</comment>
<dbReference type="Proteomes" id="UP000460257">
    <property type="component" value="Unassembled WGS sequence"/>
</dbReference>
<proteinExistence type="predicted"/>
<evidence type="ECO:0000313" key="3">
    <source>
        <dbReference type="Proteomes" id="UP000460257"/>
    </source>
</evidence>
<name>A0A6N7IW14_9FIRM</name>
<dbReference type="EMBL" id="VOGC01000002">
    <property type="protein sequence ID" value="MQN00465.1"/>
    <property type="molecule type" value="Genomic_DNA"/>
</dbReference>
<evidence type="ECO:0000313" key="2">
    <source>
        <dbReference type="EMBL" id="MQN00465.1"/>
    </source>
</evidence>
<dbReference type="AlphaFoldDB" id="A0A6N7IW14"/>